<dbReference type="Gene3D" id="2.40.50.100">
    <property type="match status" value="1"/>
</dbReference>
<evidence type="ECO:0000259" key="5">
    <source>
        <dbReference type="Pfam" id="PF25954"/>
    </source>
</evidence>
<gene>
    <name evidence="6" type="ORF">HNQ40_000394</name>
</gene>
<feature type="domain" description="CusB-like beta-barrel" evidence="5">
    <location>
        <begin position="232"/>
        <end position="299"/>
    </location>
</feature>
<dbReference type="InterPro" id="IPR058625">
    <property type="entry name" value="MdtA-like_BSH"/>
</dbReference>
<dbReference type="PANTHER" id="PTHR30469">
    <property type="entry name" value="MULTIDRUG RESISTANCE PROTEIN MDTA"/>
    <property type="match status" value="1"/>
</dbReference>
<dbReference type="Proteomes" id="UP000541810">
    <property type="component" value="Unassembled WGS sequence"/>
</dbReference>
<keyword evidence="7" id="KW-1185">Reference proteome</keyword>
<proteinExistence type="inferred from homology"/>
<dbReference type="InterPro" id="IPR058792">
    <property type="entry name" value="Beta-barrel_RND_2"/>
</dbReference>
<dbReference type="GO" id="GO:1990281">
    <property type="term" value="C:efflux pump complex"/>
    <property type="evidence" value="ECO:0007669"/>
    <property type="project" value="TreeGrafter"/>
</dbReference>
<comment type="caution">
    <text evidence="6">The sequence shown here is derived from an EMBL/GenBank/DDBJ whole genome shotgun (WGS) entry which is preliminary data.</text>
</comment>
<evidence type="ECO:0000256" key="1">
    <source>
        <dbReference type="ARBA" id="ARBA00009477"/>
    </source>
</evidence>
<evidence type="ECO:0000313" key="6">
    <source>
        <dbReference type="EMBL" id="MBB6428588.1"/>
    </source>
</evidence>
<feature type="domain" description="Multidrug resistance protein MdtA-like barrel-sandwich hybrid" evidence="4">
    <location>
        <begin position="81"/>
        <end position="217"/>
    </location>
</feature>
<dbReference type="Pfam" id="PF25954">
    <property type="entry name" value="Beta-barrel_RND_2"/>
    <property type="match status" value="1"/>
</dbReference>
<dbReference type="InterPro" id="IPR006143">
    <property type="entry name" value="RND_pump_MFP"/>
</dbReference>
<protein>
    <submittedName>
        <fullName evidence="6">RND family efflux transporter MFP subunit</fullName>
    </submittedName>
</protein>
<dbReference type="Gene3D" id="2.40.420.20">
    <property type="match status" value="1"/>
</dbReference>
<dbReference type="RefSeq" id="WP_184675869.1">
    <property type="nucleotide sequence ID" value="NZ_JACHGY010000001.1"/>
</dbReference>
<dbReference type="NCBIfam" id="TIGR01730">
    <property type="entry name" value="RND_mfp"/>
    <property type="match status" value="1"/>
</dbReference>
<evidence type="ECO:0000259" key="4">
    <source>
        <dbReference type="Pfam" id="PF25917"/>
    </source>
</evidence>
<feature type="coiled-coil region" evidence="2">
    <location>
        <begin position="123"/>
        <end position="157"/>
    </location>
</feature>
<accession>A0A7X0H3G3</accession>
<dbReference type="SUPFAM" id="SSF111369">
    <property type="entry name" value="HlyD-like secretion proteins"/>
    <property type="match status" value="1"/>
</dbReference>
<sequence length="420" mass="43776">MSAESNRLLVPAVAIGLAAGIVVGALGVFVAGAVRGQVAAEEAGGPLEMEGSPPASVRVGQVEMQTLQNRVAVVGRLQEVRRVTVTAEVEGKITELAVDEGDRVVGQETKLAQIDEVWAELRLKAATADLAAAQAELDQAQSDLEQLERLSNAGSAKAKEVDDQRTLVAANLARLDAAIADRDRAQTESQRAAIVAPFDGAVSQTLIEVGQWVDPGDGVVEMISIGEIDALVDVPERFVNALNVGDEVEVKIESTGHEVVGQIVSVRPDGTNASRTFPVKIRLPDHDGQLRAGMSVMAQVPISREGEFITVPRDAVLFGGGGAAVWYAAQMGKPEPAALSEPVEVLFGVGDRYAVAPLPGGERPVLSEGTQVVIEGAERLYPTQPLNILNAAADGQASPADPAQPQDTENAVAPDATPGA</sequence>
<dbReference type="PANTHER" id="PTHR30469:SF15">
    <property type="entry name" value="HLYD FAMILY OF SECRETION PROTEINS"/>
    <property type="match status" value="1"/>
</dbReference>
<dbReference type="Gene3D" id="1.10.287.470">
    <property type="entry name" value="Helix hairpin bin"/>
    <property type="match status" value="1"/>
</dbReference>
<evidence type="ECO:0000313" key="7">
    <source>
        <dbReference type="Proteomes" id="UP000541810"/>
    </source>
</evidence>
<feature type="region of interest" description="Disordered" evidence="3">
    <location>
        <begin position="393"/>
        <end position="420"/>
    </location>
</feature>
<dbReference type="GO" id="GO:0015562">
    <property type="term" value="F:efflux transmembrane transporter activity"/>
    <property type="evidence" value="ECO:0007669"/>
    <property type="project" value="TreeGrafter"/>
</dbReference>
<name>A0A7X0H3G3_9BACT</name>
<comment type="similarity">
    <text evidence="1">Belongs to the membrane fusion protein (MFP) (TC 8.A.1) family.</text>
</comment>
<keyword evidence="2" id="KW-0175">Coiled coil</keyword>
<dbReference type="Pfam" id="PF25917">
    <property type="entry name" value="BSH_RND"/>
    <property type="match status" value="1"/>
</dbReference>
<dbReference type="EMBL" id="JACHGY010000001">
    <property type="protein sequence ID" value="MBB6428588.1"/>
    <property type="molecule type" value="Genomic_DNA"/>
</dbReference>
<reference evidence="6 7" key="1">
    <citation type="submission" date="2020-08" db="EMBL/GenBank/DDBJ databases">
        <title>Genomic Encyclopedia of Type Strains, Phase IV (KMG-IV): sequencing the most valuable type-strain genomes for metagenomic binning, comparative biology and taxonomic classification.</title>
        <authorList>
            <person name="Goeker M."/>
        </authorList>
    </citation>
    <scope>NUCLEOTIDE SEQUENCE [LARGE SCALE GENOMIC DNA]</scope>
    <source>
        <strain evidence="6 7">DSM 103725</strain>
    </source>
</reference>
<dbReference type="Gene3D" id="2.40.30.170">
    <property type="match status" value="1"/>
</dbReference>
<evidence type="ECO:0000256" key="3">
    <source>
        <dbReference type="SAM" id="MobiDB-lite"/>
    </source>
</evidence>
<evidence type="ECO:0000256" key="2">
    <source>
        <dbReference type="SAM" id="Coils"/>
    </source>
</evidence>
<organism evidence="6 7">
    <name type="scientific">Algisphaera agarilytica</name>
    <dbReference type="NCBI Taxonomy" id="1385975"/>
    <lineage>
        <taxon>Bacteria</taxon>
        <taxon>Pseudomonadati</taxon>
        <taxon>Planctomycetota</taxon>
        <taxon>Phycisphaerae</taxon>
        <taxon>Phycisphaerales</taxon>
        <taxon>Phycisphaeraceae</taxon>
        <taxon>Algisphaera</taxon>
    </lineage>
</organism>
<dbReference type="AlphaFoldDB" id="A0A7X0H3G3"/>